<dbReference type="Proteomes" id="UP000523079">
    <property type="component" value="Unassembled WGS sequence"/>
</dbReference>
<gene>
    <name evidence="4" type="ORF">FHX74_002992</name>
</gene>
<evidence type="ECO:0000256" key="2">
    <source>
        <dbReference type="SAM" id="Phobius"/>
    </source>
</evidence>
<organism evidence="4 5">
    <name type="scientific">Microlunatus kandeliicorticis</name>
    <dbReference type="NCBI Taxonomy" id="1759536"/>
    <lineage>
        <taxon>Bacteria</taxon>
        <taxon>Bacillati</taxon>
        <taxon>Actinomycetota</taxon>
        <taxon>Actinomycetes</taxon>
        <taxon>Propionibacteriales</taxon>
        <taxon>Propionibacteriaceae</taxon>
        <taxon>Microlunatus</taxon>
    </lineage>
</organism>
<feature type="transmembrane region" description="Helical" evidence="2">
    <location>
        <begin position="121"/>
        <end position="143"/>
    </location>
</feature>
<dbReference type="RefSeq" id="WP_182560990.1">
    <property type="nucleotide sequence ID" value="NZ_JACGWT010000005.1"/>
</dbReference>
<keyword evidence="2" id="KW-0812">Transmembrane</keyword>
<feature type="region of interest" description="Disordered" evidence="1">
    <location>
        <begin position="1"/>
        <end position="20"/>
    </location>
</feature>
<keyword evidence="2" id="KW-0472">Membrane</keyword>
<name>A0A7W3IU80_9ACTN</name>
<feature type="domain" description="DUF1707" evidence="3">
    <location>
        <begin position="20"/>
        <end position="71"/>
    </location>
</feature>
<sequence length="171" mass="18205">MTTTGPFGLPPWQRPDPRQRVGDLERSAVADALGAHYAAGRLDPDDFDHRAGQALRAVSRRDLDVLLADLPPLPPVPPTPTAHPPVPWRGADVLAILIMISCLGLAAVLLLGLSVAGAAEYAVLGLVGGSVAAVGGAAGYHTLRRSWEVARERDRRQLRPDARPDRPSWPA</sequence>
<accession>A0A7W3IU80</accession>
<dbReference type="AlphaFoldDB" id="A0A7W3IU80"/>
<evidence type="ECO:0000313" key="4">
    <source>
        <dbReference type="EMBL" id="MBA8795356.1"/>
    </source>
</evidence>
<feature type="transmembrane region" description="Helical" evidence="2">
    <location>
        <begin position="93"/>
        <end position="115"/>
    </location>
</feature>
<evidence type="ECO:0000256" key="1">
    <source>
        <dbReference type="SAM" id="MobiDB-lite"/>
    </source>
</evidence>
<dbReference type="InterPro" id="IPR012551">
    <property type="entry name" value="DUF1707_SHOCT-like"/>
</dbReference>
<protein>
    <recommendedName>
        <fullName evidence="3">DUF1707 domain-containing protein</fullName>
    </recommendedName>
</protein>
<evidence type="ECO:0000313" key="5">
    <source>
        <dbReference type="Proteomes" id="UP000523079"/>
    </source>
</evidence>
<keyword evidence="2" id="KW-1133">Transmembrane helix</keyword>
<comment type="caution">
    <text evidence="4">The sequence shown here is derived from an EMBL/GenBank/DDBJ whole genome shotgun (WGS) entry which is preliminary data.</text>
</comment>
<proteinExistence type="predicted"/>
<reference evidence="4 5" key="1">
    <citation type="submission" date="2020-07" db="EMBL/GenBank/DDBJ databases">
        <title>Sequencing the genomes of 1000 actinobacteria strains.</title>
        <authorList>
            <person name="Klenk H.-P."/>
        </authorList>
    </citation>
    <scope>NUCLEOTIDE SEQUENCE [LARGE SCALE GENOMIC DNA]</scope>
    <source>
        <strain evidence="4 5">DSM 100723</strain>
    </source>
</reference>
<dbReference type="EMBL" id="JACGWT010000005">
    <property type="protein sequence ID" value="MBA8795356.1"/>
    <property type="molecule type" value="Genomic_DNA"/>
</dbReference>
<keyword evidence="5" id="KW-1185">Reference proteome</keyword>
<dbReference type="Pfam" id="PF08044">
    <property type="entry name" value="DUF1707"/>
    <property type="match status" value="1"/>
</dbReference>
<evidence type="ECO:0000259" key="3">
    <source>
        <dbReference type="Pfam" id="PF08044"/>
    </source>
</evidence>